<evidence type="ECO:0000313" key="1">
    <source>
        <dbReference type="EMBL" id="KAI9511439.1"/>
    </source>
</evidence>
<accession>A0ACC0UK54</accession>
<evidence type="ECO:0000313" key="2">
    <source>
        <dbReference type="Proteomes" id="UP001207468"/>
    </source>
</evidence>
<dbReference type="Proteomes" id="UP001207468">
    <property type="component" value="Unassembled WGS sequence"/>
</dbReference>
<proteinExistence type="predicted"/>
<gene>
    <name evidence="1" type="ORF">F5148DRAFT_323537</name>
</gene>
<dbReference type="EMBL" id="JAGFNK010000021">
    <property type="protein sequence ID" value="KAI9511439.1"/>
    <property type="molecule type" value="Genomic_DNA"/>
</dbReference>
<sequence>MLCPRMIVDPTDFAFDDVAFAGTGDGGHGDAGAEEKMDAIEALKYIDDHWYKRLAGNKSRWMDLIGDYAGNERFILDGESLLQHVLDDPLLSLARGTGDTSFQVLHAVHSMERLLNEMSRRSAVFDIVFWEDTRHLTLKGGNELLVTSRLLARALLFSHLVEHSSEMGLEVYAFLGLTDPAWNAHRQRTKPMFVMLNDGGTPDDGDYEMAARILIQRTFIFGLLTSGVGVTLLRAAEFRDSKMFSFVLEERFGLETRRSSPPSLWNAVEAGAFELENKLKSQVSQMSLEPLHVTPSSLNDLDLWLKEVLYCLVMHHTQVPDFFWECTSLFVLHIMILPSLSVSERVRQHEVLNEDLVAMLVGAFLPEVYAVLAGFVSKTNRFVDMDGKIFTSILHHTISRAHLGTNALAELVGPEISTRLEAVWGSVNAPLPDFTKLSASFLNSTDPEPSCAGSHEEATVFTLLPFHNAIFDDELAVVHVTVSDQDTPSPSTRLEFSQGTSFWDTKHWHDHHRTILPKHLGGDGLKEADQWSRQRQLRRTQRFMLHMHRLAATLTGASGRVLQSALIPPTGRKISEIIDGPLICKRQRDKDRTDRNILRNQKKKVKPTRPSGRDRIRQKHAEEKKAKEDRSSQEWWLEQLRQVEQMASHEEKMSGLRRLLQNPKTHAGWLSVEVQLYRLHLTIEQWMAEHRREDRIVHDHYTVAIMRIVKELYTSDSLTETAVGVLAGIMVALGFSEYVAPLEDEASNRLQDNREMTFKFVKLLKPKSNKPIHKFMAIRESPVTWQLRAFGDYMDRSMDSAPDPRVSFQPDAWQREVLDCLDEPKSSLLVVAPTSAGKTFLSFYAMEKVLRESDDGILVYVAPSKALVNQVAAEVYARFHKEVDGHTFWCIQTRDYRVHDSHKCQILVTVPEMLAIILLSPPLARTWIPRIRRIILDEIHMIGQNDGGTVWEQIILLAPCPIIGLSATIGEPEKFNAWLESVQRAKGFEHKFIHYPHRYSHLRKFAYFPQLLSNDQPFRGLDSERPRVEMTRFIHPVSTLSFAGSMPPDLSLETADLLHVYEVLTSQNIADAERLDPTAFFSRDTFIRQKDVLRYEADVKNVLARLVAAPNALDPSSPLQQMVKEVEDPLLKETPKSLLNTAPSPSVFFSGLIHLLSELQATNGLPALLFNFDRHKCLLMATHLLNTLEEAEELWRVQSPEWKLKVAKWEAWKARQKKNGRVAHKAAARKRNPDEDDIPPSQQDQHHSWESYFDPQDPSPRFSFAGASSYSKEELREDVASLSWTSTPGFLFEALRRGIAVHHSGMNKTYRVLVERLFRLGFLRVVIATGTLALGINAPTKSSVFCGDSPFLTALTFRQCAGRAGRRGFDLLGRVIFYGIPLDRINRILLSRLPRLTGTFPLSSTMVLRLFNLLEGSNHAPYAVHAIRSILRLPHISFGCNVGKNQLLHHVRFCVDYLRRAHLLSQEGKPVNVFGIASHLCYTEPSNFAFAVLLQSGVIHDVCSQTSLVEAERDLVVILCHLFGRRYLPDVYATTSNICNLVQKGPSCVVLAPLHPKARAVLLAQQKKTLDIFRAYVLAFSSQHADELGPDNRLPLSGVVVGPSDTSTRPRTSLFAHLAETAVQPKARSLFVATSGHDDTFGDVMELARTVRQGVHLNEHAIPTFEYILHPKQPLNAYLYDFFVHGQVDALVNMNGLRRGDVWFVLQAFYLTLMTIRGDLENLLLSMSKASEAASCESDLDNEGMDVSEDSGYQSSEAAEWEEAADETKPSTFKRPRGVFDRDWRVYEVVDSITNNIDVKFKAMWA</sequence>
<keyword evidence="2" id="KW-1185">Reference proteome</keyword>
<protein>
    <submittedName>
        <fullName evidence="1">P-loop containing nucleoside triphosphate hydrolase protein</fullName>
    </submittedName>
</protein>
<reference evidence="1" key="1">
    <citation type="submission" date="2021-03" db="EMBL/GenBank/DDBJ databases">
        <title>Evolutionary priming and transition to the ectomycorrhizal habit in an iconic lineage of mushroom-forming fungi: is preadaptation a requirement?</title>
        <authorList>
            <consortium name="DOE Joint Genome Institute"/>
            <person name="Looney B.P."/>
            <person name="Miyauchi S."/>
            <person name="Morin E."/>
            <person name="Drula E."/>
            <person name="Courty P.E."/>
            <person name="Chicoki N."/>
            <person name="Fauchery L."/>
            <person name="Kohler A."/>
            <person name="Kuo A."/>
            <person name="LaButti K."/>
            <person name="Pangilinan J."/>
            <person name="Lipzen A."/>
            <person name="Riley R."/>
            <person name="Andreopoulos W."/>
            <person name="He G."/>
            <person name="Johnson J."/>
            <person name="Barry K.W."/>
            <person name="Grigoriev I.V."/>
            <person name="Nagy L."/>
            <person name="Hibbett D."/>
            <person name="Henrissat B."/>
            <person name="Matheny P.B."/>
            <person name="Labbe J."/>
            <person name="Martin A.F."/>
        </authorList>
    </citation>
    <scope>NUCLEOTIDE SEQUENCE</scope>
    <source>
        <strain evidence="1">BPL698</strain>
    </source>
</reference>
<comment type="caution">
    <text evidence="1">The sequence shown here is derived from an EMBL/GenBank/DDBJ whole genome shotgun (WGS) entry which is preliminary data.</text>
</comment>
<organism evidence="1 2">
    <name type="scientific">Russula earlei</name>
    <dbReference type="NCBI Taxonomy" id="71964"/>
    <lineage>
        <taxon>Eukaryota</taxon>
        <taxon>Fungi</taxon>
        <taxon>Dikarya</taxon>
        <taxon>Basidiomycota</taxon>
        <taxon>Agaricomycotina</taxon>
        <taxon>Agaricomycetes</taxon>
        <taxon>Russulales</taxon>
        <taxon>Russulaceae</taxon>
        <taxon>Russula</taxon>
    </lineage>
</organism>
<name>A0ACC0UK54_9AGAM</name>
<keyword evidence="1" id="KW-0378">Hydrolase</keyword>